<evidence type="ECO:0000313" key="9">
    <source>
        <dbReference type="Proteomes" id="UP001445335"/>
    </source>
</evidence>
<dbReference type="Proteomes" id="UP001445335">
    <property type="component" value="Unassembled WGS sequence"/>
</dbReference>
<keyword evidence="3 7" id="KW-0963">Cytoplasm</keyword>
<keyword evidence="9" id="KW-1185">Reference proteome</keyword>
<dbReference type="SUPFAM" id="SSF54762">
    <property type="entry name" value="Signal recognition particle alu RNA binding heterodimer, SRP9/14"/>
    <property type="match status" value="1"/>
</dbReference>
<evidence type="ECO:0000256" key="4">
    <source>
        <dbReference type="ARBA" id="ARBA00022884"/>
    </source>
</evidence>
<sequence>MVALEADKFLNELGRLFERTKVKGSVSITMKRSNLKPRKSRHPNSDAVYHCLIRATDGKKKVTTTVSGKDHVRFQGSYGTILKAHMDNLKRREKTKSAKAVKKPGS</sequence>
<dbReference type="AlphaFoldDB" id="A0AAW1S8V7"/>
<dbReference type="InterPro" id="IPR009018">
    <property type="entry name" value="Signal_recog_particle_SRP9/14"/>
</dbReference>
<dbReference type="EMBL" id="JALJOU010000009">
    <property type="protein sequence ID" value="KAK9842006.1"/>
    <property type="molecule type" value="Genomic_DNA"/>
</dbReference>
<keyword evidence="6 7" id="KW-0687">Ribonucleoprotein</keyword>
<evidence type="ECO:0000256" key="2">
    <source>
        <dbReference type="ARBA" id="ARBA00010349"/>
    </source>
</evidence>
<comment type="similarity">
    <text evidence="2 7">Belongs to the SRP14 family.</text>
</comment>
<dbReference type="InterPro" id="IPR003210">
    <property type="entry name" value="Signal_recog_particle_SRP14"/>
</dbReference>
<keyword evidence="4 7" id="KW-0694">RNA-binding</keyword>
<comment type="function">
    <text evidence="7">Component of the signal recognition particle (SRP) complex, a ribonucleoprotein complex that mediates the cotranslational targeting of secretory and membrane proteins to the endoplasmic reticulum (ER). SRP9 together with SRP14 and the Alu portion of the SRP RNA, constitutes the elongation arrest domain of SRP. The complex of SRP9 and SRP14 is required for SRP RNA binding.</text>
</comment>
<protein>
    <recommendedName>
        <fullName evidence="7">Signal recognition particle 14 kDa protein</fullName>
        <shortName evidence="7">SRP14</shortName>
    </recommendedName>
</protein>
<keyword evidence="5 7" id="KW-0733">Signal recognition particle</keyword>
<proteinExistence type="inferred from homology"/>
<organism evidence="8 9">
    <name type="scientific">Elliptochloris bilobata</name>
    <dbReference type="NCBI Taxonomy" id="381761"/>
    <lineage>
        <taxon>Eukaryota</taxon>
        <taxon>Viridiplantae</taxon>
        <taxon>Chlorophyta</taxon>
        <taxon>core chlorophytes</taxon>
        <taxon>Trebouxiophyceae</taxon>
        <taxon>Trebouxiophyceae incertae sedis</taxon>
        <taxon>Elliptochloris clade</taxon>
        <taxon>Elliptochloris</taxon>
    </lineage>
</organism>
<evidence type="ECO:0000313" key="8">
    <source>
        <dbReference type="EMBL" id="KAK9842006.1"/>
    </source>
</evidence>
<evidence type="ECO:0000256" key="3">
    <source>
        <dbReference type="ARBA" id="ARBA00022490"/>
    </source>
</evidence>
<name>A0AAW1S8V7_9CHLO</name>
<dbReference type="PANTHER" id="PTHR12013">
    <property type="entry name" value="SIGNAL RECOGNITION PARTICLE 14 KD PROTEIN"/>
    <property type="match status" value="1"/>
</dbReference>
<gene>
    <name evidence="8" type="ORF">WJX81_003819</name>
</gene>
<dbReference type="Pfam" id="PF02290">
    <property type="entry name" value="SRP14"/>
    <property type="match status" value="1"/>
</dbReference>
<evidence type="ECO:0000256" key="7">
    <source>
        <dbReference type="RuleBase" id="RU368100"/>
    </source>
</evidence>
<dbReference type="GO" id="GO:0006614">
    <property type="term" value="P:SRP-dependent cotranslational protein targeting to membrane"/>
    <property type="evidence" value="ECO:0007669"/>
    <property type="project" value="UniProtKB-UniRule"/>
</dbReference>
<dbReference type="Gene3D" id="3.30.720.10">
    <property type="entry name" value="Signal recognition particle alu RNA binding heterodimer, srp9/1"/>
    <property type="match status" value="1"/>
</dbReference>
<dbReference type="GO" id="GO:0005786">
    <property type="term" value="C:signal recognition particle, endoplasmic reticulum targeting"/>
    <property type="evidence" value="ECO:0007669"/>
    <property type="project" value="UniProtKB-UniRule"/>
</dbReference>
<evidence type="ECO:0000256" key="5">
    <source>
        <dbReference type="ARBA" id="ARBA00023135"/>
    </source>
</evidence>
<comment type="subunit">
    <text evidence="7">Heterodimer with SRP9; binds RNA as heterodimer. Component of a signal recognition particle (SRP) complex that consists of a 7SL RNA molecule of 300 nucleotides and six protein subunits: SRP72, SRP68, SRP54, SRP19, SRP14 and SRP9.</text>
</comment>
<dbReference type="GO" id="GO:0030942">
    <property type="term" value="F:endoplasmic reticulum signal peptide binding"/>
    <property type="evidence" value="ECO:0007669"/>
    <property type="project" value="UniProtKB-UniRule"/>
</dbReference>
<comment type="caution">
    <text evidence="8">The sequence shown here is derived from an EMBL/GenBank/DDBJ whole genome shotgun (WGS) entry which is preliminary data.</text>
</comment>
<comment type="subcellular location">
    <subcellularLocation>
        <location evidence="1 7">Cytoplasm</location>
    </subcellularLocation>
</comment>
<dbReference type="GO" id="GO:0008312">
    <property type="term" value="F:7S RNA binding"/>
    <property type="evidence" value="ECO:0007669"/>
    <property type="project" value="UniProtKB-UniRule"/>
</dbReference>
<dbReference type="FunFam" id="3.30.720.10:FF:000003">
    <property type="entry name" value="Signal recognition particle 14"/>
    <property type="match status" value="1"/>
</dbReference>
<reference evidence="8 9" key="1">
    <citation type="journal article" date="2024" name="Nat. Commun.">
        <title>Phylogenomics reveals the evolutionary origins of lichenization in chlorophyte algae.</title>
        <authorList>
            <person name="Puginier C."/>
            <person name="Libourel C."/>
            <person name="Otte J."/>
            <person name="Skaloud P."/>
            <person name="Haon M."/>
            <person name="Grisel S."/>
            <person name="Petersen M."/>
            <person name="Berrin J.G."/>
            <person name="Delaux P.M."/>
            <person name="Dal Grande F."/>
            <person name="Keller J."/>
        </authorList>
    </citation>
    <scope>NUCLEOTIDE SEQUENCE [LARGE SCALE GENOMIC DNA]</scope>
    <source>
        <strain evidence="8 9">SAG 245.80</strain>
    </source>
</reference>
<evidence type="ECO:0000256" key="6">
    <source>
        <dbReference type="ARBA" id="ARBA00023274"/>
    </source>
</evidence>
<evidence type="ECO:0000256" key="1">
    <source>
        <dbReference type="ARBA" id="ARBA00004496"/>
    </source>
</evidence>
<accession>A0AAW1S8V7</accession>